<dbReference type="Proteomes" id="UP000094444">
    <property type="component" value="Unassembled WGS sequence"/>
</dbReference>
<dbReference type="InterPro" id="IPR008030">
    <property type="entry name" value="NmrA-like"/>
</dbReference>
<keyword evidence="2" id="KW-0560">Oxidoreductase</keyword>
<evidence type="ECO:0000259" key="3">
    <source>
        <dbReference type="Pfam" id="PF05368"/>
    </source>
</evidence>
<dbReference type="CDD" id="cd05259">
    <property type="entry name" value="PCBER_SDR_a"/>
    <property type="match status" value="1"/>
</dbReference>
<name>A0A2P5HQT2_DIAHE</name>
<gene>
    <name evidence="4" type="ORF">DHEL01_v209007</name>
</gene>
<dbReference type="STRING" id="158607.A0A2P5HQT2"/>
<reference evidence="4" key="1">
    <citation type="submission" date="2017-09" db="EMBL/GenBank/DDBJ databases">
        <title>Polyketide synthases of a Diaporthe helianthi virulent isolate.</title>
        <authorList>
            <person name="Baroncelli R."/>
        </authorList>
    </citation>
    <scope>NUCLEOTIDE SEQUENCE [LARGE SCALE GENOMIC DNA]</scope>
    <source>
        <strain evidence="4">7/96</strain>
    </source>
</reference>
<organism evidence="4 5">
    <name type="scientific">Diaporthe helianthi</name>
    <dbReference type="NCBI Taxonomy" id="158607"/>
    <lineage>
        <taxon>Eukaryota</taxon>
        <taxon>Fungi</taxon>
        <taxon>Dikarya</taxon>
        <taxon>Ascomycota</taxon>
        <taxon>Pezizomycotina</taxon>
        <taxon>Sordariomycetes</taxon>
        <taxon>Sordariomycetidae</taxon>
        <taxon>Diaporthales</taxon>
        <taxon>Diaporthaceae</taxon>
        <taxon>Diaporthe</taxon>
    </lineage>
</organism>
<keyword evidence="1" id="KW-0521">NADP</keyword>
<dbReference type="Pfam" id="PF05368">
    <property type="entry name" value="NmrA"/>
    <property type="match status" value="1"/>
</dbReference>
<accession>A0A2P5HQT2</accession>
<dbReference type="SUPFAM" id="SSF51735">
    <property type="entry name" value="NAD(P)-binding Rossmann-fold domains"/>
    <property type="match status" value="1"/>
</dbReference>
<dbReference type="OrthoDB" id="9974981at2759"/>
<dbReference type="GO" id="GO:0016491">
    <property type="term" value="F:oxidoreductase activity"/>
    <property type="evidence" value="ECO:0007669"/>
    <property type="project" value="UniProtKB-KW"/>
</dbReference>
<dbReference type="InterPro" id="IPR036291">
    <property type="entry name" value="NAD(P)-bd_dom_sf"/>
</dbReference>
<dbReference type="Gene3D" id="3.90.25.10">
    <property type="entry name" value="UDP-galactose 4-epimerase, domain 1"/>
    <property type="match status" value="1"/>
</dbReference>
<dbReference type="AlphaFoldDB" id="A0A2P5HQT2"/>
<evidence type="ECO:0000256" key="1">
    <source>
        <dbReference type="ARBA" id="ARBA00022857"/>
    </source>
</evidence>
<dbReference type="InterPro" id="IPR045312">
    <property type="entry name" value="PCBER-like"/>
</dbReference>
<evidence type="ECO:0000313" key="4">
    <source>
        <dbReference type="EMBL" id="POS72604.1"/>
    </source>
</evidence>
<dbReference type="Gene3D" id="3.40.50.720">
    <property type="entry name" value="NAD(P)-binding Rossmann-like Domain"/>
    <property type="match status" value="1"/>
</dbReference>
<dbReference type="InterPro" id="IPR051609">
    <property type="entry name" value="NmrA/Isoflavone_reductase-like"/>
</dbReference>
<dbReference type="EMBL" id="MAVT02000965">
    <property type="protein sequence ID" value="POS72604.1"/>
    <property type="molecule type" value="Genomic_DNA"/>
</dbReference>
<evidence type="ECO:0000256" key="2">
    <source>
        <dbReference type="ARBA" id="ARBA00023002"/>
    </source>
</evidence>
<comment type="caution">
    <text evidence="4">The sequence shown here is derived from an EMBL/GenBank/DDBJ whole genome shotgun (WGS) entry which is preliminary data.</text>
</comment>
<dbReference type="PANTHER" id="PTHR47706:SF9">
    <property type="entry name" value="NMRA-LIKE DOMAIN-CONTAINING PROTEIN-RELATED"/>
    <property type="match status" value="1"/>
</dbReference>
<keyword evidence="5" id="KW-1185">Reference proteome</keyword>
<dbReference type="InParanoid" id="A0A2P5HQT2"/>
<proteinExistence type="predicted"/>
<sequence>MPAIKKVAVFGASGNFGAPITAALIEAGFELTIITRAESAAVFPPGIRVVKVAYTPENLVSALIGQDAAVCVVGPAGIHHQTAMIDAAEAVGLKRFIVDDFGWGPDVRGLPEFHDIHASRRAQWNHAKARADANPGFTWTGISTGNPIDWAIMKFPLMGFNFKDRSATIYDNGEEEFTGTTLEGIAKSVVGVLTHPEETKNRFVKVVSIKTCQNKLLQAVQHVTEEEWTVRRSTTKELMASGRSKLTNGTGGWILDLVVAQLYDEGKARCVLAPRRSESDADLLGVPAETEHQIVSEALGFV</sequence>
<feature type="domain" description="NmrA-like" evidence="3">
    <location>
        <begin position="5"/>
        <end position="102"/>
    </location>
</feature>
<evidence type="ECO:0000313" key="5">
    <source>
        <dbReference type="Proteomes" id="UP000094444"/>
    </source>
</evidence>
<dbReference type="PANTHER" id="PTHR47706">
    <property type="entry name" value="NMRA-LIKE FAMILY PROTEIN"/>
    <property type="match status" value="1"/>
</dbReference>
<protein>
    <recommendedName>
        <fullName evidence="3">NmrA-like domain-containing protein</fullName>
    </recommendedName>
</protein>